<organism evidence="1 2">
    <name type="scientific">Candidatus Sulfobium mesophilum</name>
    <dbReference type="NCBI Taxonomy" id="2016548"/>
    <lineage>
        <taxon>Bacteria</taxon>
        <taxon>Pseudomonadati</taxon>
        <taxon>Nitrospirota</taxon>
        <taxon>Nitrospiria</taxon>
        <taxon>Nitrospirales</taxon>
        <taxon>Nitrospiraceae</taxon>
        <taxon>Candidatus Sulfobium</taxon>
    </lineage>
</organism>
<dbReference type="Pfam" id="PF07485">
    <property type="entry name" value="DUF1529"/>
    <property type="match status" value="2"/>
</dbReference>
<evidence type="ECO:0000313" key="1">
    <source>
        <dbReference type="EMBL" id="SPQ00329.1"/>
    </source>
</evidence>
<dbReference type="EMBL" id="OUUY01000066">
    <property type="protein sequence ID" value="SPQ00329.1"/>
    <property type="molecule type" value="Genomic_DNA"/>
</dbReference>
<dbReference type="AlphaFoldDB" id="A0A2U3QG56"/>
<name>A0A2U3QG56_9BACT</name>
<dbReference type="InterPro" id="IPR011094">
    <property type="entry name" value="Uncharacterised_LppY/LpqO"/>
</dbReference>
<reference evidence="2" key="1">
    <citation type="submission" date="2018-03" db="EMBL/GenBank/DDBJ databases">
        <authorList>
            <person name="Zecchin S."/>
        </authorList>
    </citation>
    <scope>NUCLEOTIDE SEQUENCE [LARGE SCALE GENOMIC DNA]</scope>
</reference>
<sequence>MKADTQVRVLLIGLLLFIGVAPLVHAGLADLDRDGIARAMGKTGIASGDIYKVSFTRSDLQVKAGKVIIQPEFALTSWAAFKKSGESSMTYGDLVLLENELNPVISKLEEKGIGVSAIHNHLIYETPRIIYVHFLGYGNEVVLAEGLKAALAVTGTPLKSEAASSEMKSEVAKQIEKILGYEGNMVSGVLHLNVPRNDIHVKTADKEIPGGMGMNTPLNFQMEGHKAAINGDFLLLADEVNPVIKALRDNGIEIAALHNHMLDEEPRVFFVHFWGYGDSVSLAKALRAALDKAGIKKSKGTQ</sequence>
<proteinExistence type="predicted"/>
<evidence type="ECO:0000313" key="2">
    <source>
        <dbReference type="Proteomes" id="UP000245125"/>
    </source>
</evidence>
<dbReference type="OrthoDB" id="9799426at2"/>
<dbReference type="Proteomes" id="UP000245125">
    <property type="component" value="Unassembled WGS sequence"/>
</dbReference>
<gene>
    <name evidence="1" type="ORF">NBG4_210004</name>
</gene>
<keyword evidence="2" id="KW-1185">Reference proteome</keyword>
<accession>A0A2U3QG56</accession>
<protein>
    <submittedName>
        <fullName evidence="1">LysM domain protein</fullName>
    </submittedName>
</protein>